<organism evidence="1 2">
    <name type="scientific">Junco hyemalis</name>
    <name type="common">Dark-eyed junco</name>
    <dbReference type="NCBI Taxonomy" id="40217"/>
    <lineage>
        <taxon>Eukaryota</taxon>
        <taxon>Metazoa</taxon>
        <taxon>Chordata</taxon>
        <taxon>Craniata</taxon>
        <taxon>Vertebrata</taxon>
        <taxon>Euteleostomi</taxon>
        <taxon>Archelosauria</taxon>
        <taxon>Archosauria</taxon>
        <taxon>Dinosauria</taxon>
        <taxon>Saurischia</taxon>
        <taxon>Theropoda</taxon>
        <taxon>Coelurosauria</taxon>
        <taxon>Aves</taxon>
        <taxon>Neognathae</taxon>
        <taxon>Neoaves</taxon>
        <taxon>Telluraves</taxon>
        <taxon>Australaves</taxon>
        <taxon>Passeriformes</taxon>
        <taxon>Passerellidae</taxon>
        <taxon>Junco</taxon>
    </lineage>
</organism>
<evidence type="ECO:0000313" key="2">
    <source>
        <dbReference type="Proteomes" id="UP000694408"/>
    </source>
</evidence>
<protein>
    <submittedName>
        <fullName evidence="1">Uncharacterized protein</fullName>
    </submittedName>
</protein>
<evidence type="ECO:0000313" key="1">
    <source>
        <dbReference type="Ensembl" id="ENSJHYP00000013869.1"/>
    </source>
</evidence>
<accession>A0A8C5NP06</accession>
<reference evidence="1" key="1">
    <citation type="submission" date="2025-08" db="UniProtKB">
        <authorList>
            <consortium name="Ensembl"/>
        </authorList>
    </citation>
    <scope>IDENTIFICATION</scope>
</reference>
<sequence length="106" mass="11231">MNTFQCWSGPGFGAPRGSLDQPTPPWAHPWVAMLLSHALPGARSIPALGREVAVTPLDLGCVLCVPGAAGLCLHLTGASLCFPQDPLEQYGISEEARFQLGAHREL</sequence>
<name>A0A8C5NP06_JUNHY</name>
<reference evidence="1" key="2">
    <citation type="submission" date="2025-09" db="UniProtKB">
        <authorList>
            <consortium name="Ensembl"/>
        </authorList>
    </citation>
    <scope>IDENTIFICATION</scope>
</reference>
<keyword evidence="2" id="KW-1185">Reference proteome</keyword>
<dbReference type="Ensembl" id="ENSJHYT00000016752.1">
    <property type="protein sequence ID" value="ENSJHYP00000013869.1"/>
    <property type="gene ID" value="ENSJHYG00000010735.1"/>
</dbReference>
<dbReference type="Proteomes" id="UP000694408">
    <property type="component" value="Unplaced"/>
</dbReference>
<proteinExistence type="predicted"/>
<dbReference type="AlphaFoldDB" id="A0A8C5NP06"/>